<organism evidence="2 3">
    <name type="scientific">Monilinia fructicola</name>
    <name type="common">Brown rot fungus</name>
    <name type="synonym">Ciboria fructicola</name>
    <dbReference type="NCBI Taxonomy" id="38448"/>
    <lineage>
        <taxon>Eukaryota</taxon>
        <taxon>Fungi</taxon>
        <taxon>Dikarya</taxon>
        <taxon>Ascomycota</taxon>
        <taxon>Pezizomycotina</taxon>
        <taxon>Leotiomycetes</taxon>
        <taxon>Helotiales</taxon>
        <taxon>Sclerotiniaceae</taxon>
        <taxon>Monilinia</taxon>
    </lineage>
</organism>
<feature type="compositionally biased region" description="Polar residues" evidence="1">
    <location>
        <begin position="46"/>
        <end position="58"/>
    </location>
</feature>
<evidence type="ECO:0000313" key="2">
    <source>
        <dbReference type="EMBL" id="KAA8571801.1"/>
    </source>
</evidence>
<feature type="compositionally biased region" description="Basic and acidic residues" evidence="1">
    <location>
        <begin position="32"/>
        <end position="45"/>
    </location>
</feature>
<name>A0A5M9JRA8_MONFR</name>
<keyword evidence="3" id="KW-1185">Reference proteome</keyword>
<dbReference type="EMBL" id="VICG01000005">
    <property type="protein sequence ID" value="KAA8571801.1"/>
    <property type="molecule type" value="Genomic_DNA"/>
</dbReference>
<feature type="region of interest" description="Disordered" evidence="1">
    <location>
        <begin position="26"/>
        <end position="61"/>
    </location>
</feature>
<comment type="caution">
    <text evidence="2">The sequence shown here is derived from an EMBL/GenBank/DDBJ whole genome shotgun (WGS) entry which is preliminary data.</text>
</comment>
<reference evidence="2 3" key="1">
    <citation type="submission" date="2019-06" db="EMBL/GenBank/DDBJ databases">
        <title>Genome Sequence of the Brown Rot Fungal Pathogen Monilinia fructicola.</title>
        <authorList>
            <person name="De Miccolis Angelini R.M."/>
            <person name="Landi L."/>
            <person name="Abate D."/>
            <person name="Pollastro S."/>
            <person name="Romanazzi G."/>
            <person name="Faretra F."/>
        </authorList>
    </citation>
    <scope>NUCLEOTIDE SEQUENCE [LARGE SCALE GENOMIC DNA]</scope>
    <source>
        <strain evidence="2 3">Mfrc123</strain>
    </source>
</reference>
<protein>
    <submittedName>
        <fullName evidence="2">Uncharacterized protein</fullName>
    </submittedName>
</protein>
<dbReference type="Proteomes" id="UP000322873">
    <property type="component" value="Unassembled WGS sequence"/>
</dbReference>
<evidence type="ECO:0000256" key="1">
    <source>
        <dbReference type="SAM" id="MobiDB-lite"/>
    </source>
</evidence>
<evidence type="ECO:0000313" key="3">
    <source>
        <dbReference type="Proteomes" id="UP000322873"/>
    </source>
</evidence>
<gene>
    <name evidence="2" type="ORF">EYC84_001768</name>
</gene>
<sequence>MSRREIEGGRVRIILSREIAMIKNSNGNELGRNGEKNSRLKKDHQTCQGSNSAPSHAQITRKKRRNLDQHCKSKPNGAEIQLSTQTKGNKTRMSLQLTPISLRPSPSLTLPPHHPNLKIQPPPIPILTPAHTQINKYSPTALFKYQASPNTHHHDDNKSPHSKTPDYLMKEDFIMTCVDSCNEGHDSLVCLRE</sequence>
<proteinExistence type="predicted"/>
<accession>A0A5M9JRA8</accession>
<dbReference type="AlphaFoldDB" id="A0A5M9JRA8"/>